<keyword evidence="3" id="KW-1185">Reference proteome</keyword>
<evidence type="ECO:0000313" key="3">
    <source>
        <dbReference type="Proteomes" id="UP001241072"/>
    </source>
</evidence>
<name>A0ABT9BPJ4_9MICO</name>
<dbReference type="SMART" id="SM00955">
    <property type="entry name" value="RNB"/>
    <property type="match status" value="1"/>
</dbReference>
<dbReference type="InterPro" id="IPR040596">
    <property type="entry name" value="RNase_II_C_S1"/>
</dbReference>
<dbReference type="SUPFAM" id="SSF50249">
    <property type="entry name" value="Nucleic acid-binding proteins"/>
    <property type="match status" value="1"/>
</dbReference>
<dbReference type="InterPro" id="IPR050180">
    <property type="entry name" value="RNR_Ribonuclease"/>
</dbReference>
<gene>
    <name evidence="2" type="ORF">Q5716_11920</name>
</gene>
<dbReference type="EMBL" id="JAUQUB010000002">
    <property type="protein sequence ID" value="MDO7882934.1"/>
    <property type="molecule type" value="Genomic_DNA"/>
</dbReference>
<organism evidence="2 3">
    <name type="scientific">Antiquaquibacter soli</name>
    <dbReference type="NCBI Taxonomy" id="3064523"/>
    <lineage>
        <taxon>Bacteria</taxon>
        <taxon>Bacillati</taxon>
        <taxon>Actinomycetota</taxon>
        <taxon>Actinomycetes</taxon>
        <taxon>Micrococcales</taxon>
        <taxon>Microbacteriaceae</taxon>
        <taxon>Antiquaquibacter</taxon>
    </lineage>
</organism>
<evidence type="ECO:0000313" key="2">
    <source>
        <dbReference type="EMBL" id="MDO7882934.1"/>
    </source>
</evidence>
<dbReference type="Proteomes" id="UP001241072">
    <property type="component" value="Unassembled WGS sequence"/>
</dbReference>
<dbReference type="InterPro" id="IPR001900">
    <property type="entry name" value="RNase_II/R"/>
</dbReference>
<comment type="caution">
    <text evidence="2">The sequence shown here is derived from an EMBL/GenBank/DDBJ whole genome shotgun (WGS) entry which is preliminary data.</text>
</comment>
<proteinExistence type="predicted"/>
<protein>
    <submittedName>
        <fullName evidence="2">RNB domain-containing ribonuclease</fullName>
    </submittedName>
</protein>
<sequence>MRRSRHPEDEKLLVPRARQREGVLAATLRQIRDELGLPESFPAEVQAEARESVAAHELPGADRTGIPFVTIDPPGATDLDQALHLERAGDGYTVHYAIADVPAFVPPLGAVDTEARERGQTLYAPDGRIPLHPTVISEDAASLLPGAERGAFVWTFALDARGETTSVGLERARIRSRRQFSYAEVQSAIDDGEAGESLQLLREVGMLRLDLERERGGASLNRPDEEIEFEGGRYWLVRRAPLPVETWNAQISLLTGMAAARIMIDGGVGILRTMPEPLPDTIAMFRRQVAALGCPWPEGMPYGEFLRGLDHSTPSGLAAVHAAASLFRGAGYTAFDGEPPENPVQAAVAAPYAHTTAPLRRLVDRFVLLTCESLVGGRDVPAWVREALPTLPKLMGRSNGLASRLERASVEAIEAALLEPRVGEVFDAVVISAREGGGTIQLADPVVTAAVEGDLGAGDTVRVRLAAADIPTGVVEFVLV</sequence>
<dbReference type="InterPro" id="IPR012340">
    <property type="entry name" value="NA-bd_OB-fold"/>
</dbReference>
<feature type="domain" description="RNB" evidence="1">
    <location>
        <begin position="60"/>
        <end position="377"/>
    </location>
</feature>
<dbReference type="Pfam" id="PF00773">
    <property type="entry name" value="RNB"/>
    <property type="match status" value="1"/>
</dbReference>
<dbReference type="PANTHER" id="PTHR23355">
    <property type="entry name" value="RIBONUCLEASE"/>
    <property type="match status" value="1"/>
</dbReference>
<dbReference type="PANTHER" id="PTHR23355:SF42">
    <property type="entry name" value="RIBONUCLEASE II, CHLOROPLASTIC_MITOCHONDRIAL"/>
    <property type="match status" value="1"/>
</dbReference>
<reference evidence="2 3" key="1">
    <citation type="submission" date="2023-07" db="EMBL/GenBank/DDBJ databases">
        <title>Protaetiibacter sp. nov WY-16 isolated from soil.</title>
        <authorList>
            <person name="Liu B."/>
            <person name="Wan Y."/>
        </authorList>
    </citation>
    <scope>NUCLEOTIDE SEQUENCE [LARGE SCALE GENOMIC DNA]</scope>
    <source>
        <strain evidence="2 3">WY-16</strain>
    </source>
</reference>
<dbReference type="Pfam" id="PF18614">
    <property type="entry name" value="RNase_II_C_S1"/>
    <property type="match status" value="1"/>
</dbReference>
<accession>A0ABT9BPJ4</accession>
<evidence type="ECO:0000259" key="1">
    <source>
        <dbReference type="SMART" id="SM00955"/>
    </source>
</evidence>